<gene>
    <name evidence="2" type="ORF">TVG0279375</name>
</gene>
<reference evidence="2 3" key="1">
    <citation type="journal article" date="1999" name="Proc. Jpn. Acad.">
        <title>Determination of the complete genomic DNA sequence of Thermoplasma volvanium GSS1.</title>
        <authorList>
            <person name="Kawashima T."/>
            <person name="Yamamoto Y."/>
            <person name="Aramaki H."/>
            <person name="Nunoshiba T."/>
            <person name="Kawamoto T."/>
            <person name="Watanabe K."/>
            <person name="Yamazaki M."/>
            <person name="Kanehori K."/>
            <person name="Amano N."/>
            <person name="Ohya Y."/>
            <person name="Makino K."/>
            <person name="Suzuki M."/>
        </authorList>
    </citation>
    <scope>NUCLEOTIDE SEQUENCE [LARGE SCALE GENOMIC DNA]</scope>
    <source>
        <strain evidence="3">ATCC 51530 / DSM 4299 / JCM 9571 / NBRC 15438 / GSS1</strain>
    </source>
</reference>
<dbReference type="EMBL" id="BA000011">
    <property type="protein sequence ID" value="BAB59410.1"/>
    <property type="molecule type" value="Genomic_DNA"/>
</dbReference>
<keyword evidence="1" id="KW-0812">Transmembrane</keyword>
<evidence type="ECO:0000256" key="1">
    <source>
        <dbReference type="SAM" id="Phobius"/>
    </source>
</evidence>
<feature type="transmembrane region" description="Helical" evidence="1">
    <location>
        <begin position="71"/>
        <end position="98"/>
    </location>
</feature>
<dbReference type="AlphaFoldDB" id="Q97C37"/>
<dbReference type="KEGG" id="tvo:TVG0279375"/>
<sequence>MITVMFFMLVETAQPYYSAYIVIGILALLLLRSAYRSFKGRRYRPARVFRIPAVYALLTVILVLLDFSTQYYYYSVLLLIIAGYLVGVRVGTSVRFFYRGTVLYYRRSPGVYVIWAVSLFSRVILEFLMPGNSLAEVSVDSILSFTTGLLIGETVNIIKQKRVFDEKIGDTTQNSSSL</sequence>
<evidence type="ECO:0000313" key="2">
    <source>
        <dbReference type="EMBL" id="BAB59410.1"/>
    </source>
</evidence>
<keyword evidence="1" id="KW-0472">Membrane</keyword>
<proteinExistence type="predicted"/>
<reference evidence="2 3" key="2">
    <citation type="journal article" date="2000" name="Proc. Natl. Acad. Sci. U.S.A.">
        <title>Archaeal adaptation to higher temperatures revealed by genomic sequence of Thermoplasma volcanium.</title>
        <authorList>
            <person name="Kawashima T."/>
            <person name="Amano N."/>
            <person name="Koike H."/>
            <person name="Makino S."/>
            <person name="Higuchi S."/>
            <person name="Kawashima-Ohya Y."/>
            <person name="Watanabe K."/>
            <person name="Yamazaki M."/>
            <person name="Kanehori K."/>
            <person name="Kawamoto T."/>
            <person name="Nunoshiba T."/>
            <person name="Yamamoto Y."/>
            <person name="Aramaki H."/>
            <person name="Makino K."/>
            <person name="Suzuki M."/>
        </authorList>
    </citation>
    <scope>NUCLEOTIDE SEQUENCE [LARGE SCALE GENOMIC DNA]</scope>
    <source>
        <strain evidence="3">ATCC 51530 / DSM 4299 / JCM 9571 / NBRC 15438 / GSS1</strain>
    </source>
</reference>
<dbReference type="Proteomes" id="UP000001017">
    <property type="component" value="Chromosome"/>
</dbReference>
<feature type="transmembrane region" description="Helical" evidence="1">
    <location>
        <begin position="16"/>
        <end position="35"/>
    </location>
</feature>
<dbReference type="eggNOG" id="arCOG05382">
    <property type="taxonomic scope" value="Archaea"/>
</dbReference>
<dbReference type="HOGENOM" id="CLU_1507465_0_0_2"/>
<feature type="transmembrane region" description="Helical" evidence="1">
    <location>
        <begin position="141"/>
        <end position="158"/>
    </location>
</feature>
<organism evidence="2 3">
    <name type="scientific">Thermoplasma volcanium (strain ATCC 51530 / DSM 4299 / JCM 9571 / NBRC 15438 / GSS1)</name>
    <dbReference type="NCBI Taxonomy" id="273116"/>
    <lineage>
        <taxon>Archaea</taxon>
        <taxon>Methanobacteriati</taxon>
        <taxon>Thermoplasmatota</taxon>
        <taxon>Thermoplasmata</taxon>
        <taxon>Thermoplasmatales</taxon>
        <taxon>Thermoplasmataceae</taxon>
        <taxon>Thermoplasma</taxon>
    </lineage>
</organism>
<dbReference type="PaxDb" id="273116-14324482"/>
<keyword evidence="3" id="KW-1185">Reference proteome</keyword>
<name>Q97C37_THEVO</name>
<feature type="transmembrane region" description="Helical" evidence="1">
    <location>
        <begin position="110"/>
        <end position="129"/>
    </location>
</feature>
<keyword evidence="1" id="KW-1133">Transmembrane helix</keyword>
<accession>Q97C37</accession>
<protein>
    <submittedName>
        <fullName evidence="2">TVG0279375 protein</fullName>
    </submittedName>
</protein>
<feature type="transmembrane region" description="Helical" evidence="1">
    <location>
        <begin position="47"/>
        <end position="65"/>
    </location>
</feature>
<evidence type="ECO:0000313" key="3">
    <source>
        <dbReference type="Proteomes" id="UP000001017"/>
    </source>
</evidence>